<feature type="transmembrane region" description="Helical" evidence="7">
    <location>
        <begin position="55"/>
        <end position="79"/>
    </location>
</feature>
<dbReference type="EMBL" id="OC917530">
    <property type="protein sequence ID" value="CAD7647333.1"/>
    <property type="molecule type" value="Genomic_DNA"/>
</dbReference>
<evidence type="ECO:0000313" key="9">
    <source>
        <dbReference type="EMBL" id="CAD7647333.1"/>
    </source>
</evidence>
<keyword evidence="6 7" id="KW-0012">Acyltransferase</keyword>
<feature type="transmembrane region" description="Helical" evidence="7">
    <location>
        <begin position="21"/>
        <end position="43"/>
    </location>
</feature>
<dbReference type="PROSITE" id="PS50216">
    <property type="entry name" value="DHHC"/>
    <property type="match status" value="1"/>
</dbReference>
<comment type="domain">
    <text evidence="7">The DHHC domain is required for palmitoyltransferase activity.</text>
</comment>
<accession>A0A7R9LVL2</accession>
<evidence type="ECO:0000256" key="4">
    <source>
        <dbReference type="ARBA" id="ARBA00022989"/>
    </source>
</evidence>
<evidence type="ECO:0000256" key="3">
    <source>
        <dbReference type="ARBA" id="ARBA00022692"/>
    </source>
</evidence>
<organism evidence="9">
    <name type="scientific">Oppiella nova</name>
    <dbReference type="NCBI Taxonomy" id="334625"/>
    <lineage>
        <taxon>Eukaryota</taxon>
        <taxon>Metazoa</taxon>
        <taxon>Ecdysozoa</taxon>
        <taxon>Arthropoda</taxon>
        <taxon>Chelicerata</taxon>
        <taxon>Arachnida</taxon>
        <taxon>Acari</taxon>
        <taxon>Acariformes</taxon>
        <taxon>Sarcoptiformes</taxon>
        <taxon>Oribatida</taxon>
        <taxon>Brachypylina</taxon>
        <taxon>Oppioidea</taxon>
        <taxon>Oppiidae</taxon>
        <taxon>Oppiella</taxon>
    </lineage>
</organism>
<dbReference type="OrthoDB" id="331948at2759"/>
<dbReference type="PANTHER" id="PTHR12246">
    <property type="entry name" value="PALMITOYLTRANSFERASE ZDHHC16"/>
    <property type="match status" value="1"/>
</dbReference>
<reference evidence="9" key="1">
    <citation type="submission" date="2020-11" db="EMBL/GenBank/DDBJ databases">
        <authorList>
            <person name="Tran Van P."/>
        </authorList>
    </citation>
    <scope>NUCLEOTIDE SEQUENCE</scope>
</reference>
<keyword evidence="10" id="KW-1185">Reference proteome</keyword>
<name>A0A7R9LVL2_9ACAR</name>
<proteinExistence type="inferred from homology"/>
<dbReference type="InterPro" id="IPR039859">
    <property type="entry name" value="PFA4/ZDH16/20/ERF2-like"/>
</dbReference>
<sequence>MLGVVSEVVHPLVRIVHFGPIIALLIIKCVFFTTLSLTSQWLYMTDSAIAAINYLLYYAFIATVLYNFFSAVFVGPGFVPKGWQPSDPRDAQYLQFCHQCDGYKPARSHHCRRCDRCVLKMDHHCPWINNCTGYRNQCYFILFLLSAVLGSVQSIVLLVMGLYRGFYLNWYLYHLSDRLVYISMTSLLFGVFSIGLSIGVIIAVGGLLVIQLKILFKNQTSVEEWIVTKAMSRKRDDVFIYPYNMGFWMNAKQVLLEPIDNGIEWPVEQLLQKEEKRSRAVTCRATDAYSGSWFPVSQGLGVCLAFPCTDEPRIAIAAGDYLVVTRSKKHWLYGEKLKPVGERRRERGWFPRRVVVQVHIAKNHEIHHKPDDNLCTNDCENKKLN</sequence>
<feature type="domain" description="Palmitoyltransferase DHHC" evidence="8">
    <location>
        <begin position="94"/>
        <end position="225"/>
    </location>
</feature>
<keyword evidence="5 7" id="KW-0472">Membrane</keyword>
<keyword evidence="2 7" id="KW-0808">Transferase</keyword>
<evidence type="ECO:0000256" key="2">
    <source>
        <dbReference type="ARBA" id="ARBA00022679"/>
    </source>
</evidence>
<dbReference type="EC" id="2.3.1.225" evidence="7"/>
<feature type="transmembrane region" description="Helical" evidence="7">
    <location>
        <begin position="180"/>
        <end position="210"/>
    </location>
</feature>
<dbReference type="GO" id="GO:0016020">
    <property type="term" value="C:membrane"/>
    <property type="evidence" value="ECO:0007669"/>
    <property type="project" value="UniProtKB-SubCell"/>
</dbReference>
<comment type="similarity">
    <text evidence="7">Belongs to the DHHC palmitoyltransferase family.</text>
</comment>
<evidence type="ECO:0000256" key="7">
    <source>
        <dbReference type="RuleBase" id="RU079119"/>
    </source>
</evidence>
<evidence type="ECO:0000256" key="5">
    <source>
        <dbReference type="ARBA" id="ARBA00023136"/>
    </source>
</evidence>
<gene>
    <name evidence="9" type="ORF">ONB1V03_LOCUS6197</name>
</gene>
<comment type="subcellular location">
    <subcellularLocation>
        <location evidence="1">Membrane</location>
        <topology evidence="1">Multi-pass membrane protein</topology>
    </subcellularLocation>
</comment>
<evidence type="ECO:0000259" key="8">
    <source>
        <dbReference type="Pfam" id="PF01529"/>
    </source>
</evidence>
<comment type="catalytic activity">
    <reaction evidence="7">
        <text>L-cysteinyl-[protein] + hexadecanoyl-CoA = S-hexadecanoyl-L-cysteinyl-[protein] + CoA</text>
        <dbReference type="Rhea" id="RHEA:36683"/>
        <dbReference type="Rhea" id="RHEA-COMP:10131"/>
        <dbReference type="Rhea" id="RHEA-COMP:11032"/>
        <dbReference type="ChEBI" id="CHEBI:29950"/>
        <dbReference type="ChEBI" id="CHEBI:57287"/>
        <dbReference type="ChEBI" id="CHEBI:57379"/>
        <dbReference type="ChEBI" id="CHEBI:74151"/>
        <dbReference type="EC" id="2.3.1.225"/>
    </reaction>
</comment>
<evidence type="ECO:0000313" key="10">
    <source>
        <dbReference type="Proteomes" id="UP000728032"/>
    </source>
</evidence>
<dbReference type="EMBL" id="CAJPVJ010002705">
    <property type="protein sequence ID" value="CAG2166682.1"/>
    <property type="molecule type" value="Genomic_DNA"/>
</dbReference>
<dbReference type="GO" id="GO:0019706">
    <property type="term" value="F:protein-cysteine S-palmitoyltransferase activity"/>
    <property type="evidence" value="ECO:0007669"/>
    <property type="project" value="UniProtKB-EC"/>
</dbReference>
<protein>
    <recommendedName>
        <fullName evidence="7">Palmitoyltransferase</fullName>
        <ecNumber evidence="7">2.3.1.225</ecNumber>
    </recommendedName>
</protein>
<dbReference type="Pfam" id="PF01529">
    <property type="entry name" value="DHHC"/>
    <property type="match status" value="1"/>
</dbReference>
<feature type="transmembrane region" description="Helical" evidence="7">
    <location>
        <begin position="138"/>
        <end position="160"/>
    </location>
</feature>
<dbReference type="AlphaFoldDB" id="A0A7R9LVL2"/>
<evidence type="ECO:0000256" key="6">
    <source>
        <dbReference type="ARBA" id="ARBA00023315"/>
    </source>
</evidence>
<dbReference type="InterPro" id="IPR001594">
    <property type="entry name" value="Palmitoyltrfase_DHHC"/>
</dbReference>
<dbReference type="Proteomes" id="UP000728032">
    <property type="component" value="Unassembled WGS sequence"/>
</dbReference>
<keyword evidence="3 7" id="KW-0812">Transmembrane</keyword>
<evidence type="ECO:0000256" key="1">
    <source>
        <dbReference type="ARBA" id="ARBA00004141"/>
    </source>
</evidence>
<keyword evidence="4 7" id="KW-1133">Transmembrane helix</keyword>